<protein>
    <submittedName>
        <fullName evidence="1">Uncharacterized protein</fullName>
    </submittedName>
</protein>
<accession>A0A5E7HCS2</accession>
<proteinExistence type="predicted"/>
<name>A0A5E7HCS2_PSEFL</name>
<reference evidence="1 2" key="1">
    <citation type="submission" date="2019-09" db="EMBL/GenBank/DDBJ databases">
        <authorList>
            <person name="Chandra G."/>
            <person name="Truman W A."/>
        </authorList>
    </citation>
    <scope>NUCLEOTIDE SEQUENCE [LARGE SCALE GENOMIC DNA]</scope>
    <source>
        <strain evidence="1">PS880</strain>
    </source>
</reference>
<gene>
    <name evidence="1" type="ORF">PS880_00811</name>
</gene>
<organism evidence="1 2">
    <name type="scientific">Pseudomonas fluorescens</name>
    <dbReference type="NCBI Taxonomy" id="294"/>
    <lineage>
        <taxon>Bacteria</taxon>
        <taxon>Pseudomonadati</taxon>
        <taxon>Pseudomonadota</taxon>
        <taxon>Gammaproteobacteria</taxon>
        <taxon>Pseudomonadales</taxon>
        <taxon>Pseudomonadaceae</taxon>
        <taxon>Pseudomonas</taxon>
    </lineage>
</organism>
<dbReference type="EMBL" id="CABVIH010000003">
    <property type="protein sequence ID" value="VVO61206.1"/>
    <property type="molecule type" value="Genomic_DNA"/>
</dbReference>
<sequence length="128" mass="14733">MKDMKAYSNQPLINPGHGQLEPFTWGITTDLSTLNLSENRDDEEPPFLYLQVTPKGEIRGVTHNYYEHDDYVYVAGDLEDVDFLIAFVKDYPGLTPLLSELVLHRKFKYSQFSLQQVGLRKKDGSSFE</sequence>
<dbReference type="AlphaFoldDB" id="A0A5E7HCS2"/>
<evidence type="ECO:0000313" key="1">
    <source>
        <dbReference type="EMBL" id="VVO61206.1"/>
    </source>
</evidence>
<evidence type="ECO:0000313" key="2">
    <source>
        <dbReference type="Proteomes" id="UP000375525"/>
    </source>
</evidence>
<dbReference type="Proteomes" id="UP000375525">
    <property type="component" value="Unassembled WGS sequence"/>
</dbReference>